<dbReference type="GO" id="GO:0016020">
    <property type="term" value="C:membrane"/>
    <property type="evidence" value="ECO:0007669"/>
    <property type="project" value="TreeGrafter"/>
</dbReference>
<protein>
    <recommendedName>
        <fullName evidence="5">Rho termination factor N-terminal domain-containing protein</fullName>
    </recommendedName>
</protein>
<dbReference type="AlphaFoldDB" id="A0A0B7K701"/>
<feature type="transmembrane region" description="Helical" evidence="3">
    <location>
        <begin position="344"/>
        <end position="366"/>
    </location>
</feature>
<reference evidence="4" key="1">
    <citation type="submission" date="2015-01" db="EMBL/GenBank/DDBJ databases">
        <authorList>
            <person name="Durling Mikael"/>
        </authorList>
    </citation>
    <scope>NUCLEOTIDE SEQUENCE</scope>
</reference>
<feature type="region of interest" description="Disordered" evidence="2">
    <location>
        <begin position="55"/>
        <end position="88"/>
    </location>
</feature>
<organism evidence="4">
    <name type="scientific">Bionectria ochroleuca</name>
    <name type="common">Gliocladium roseum</name>
    <dbReference type="NCBI Taxonomy" id="29856"/>
    <lineage>
        <taxon>Eukaryota</taxon>
        <taxon>Fungi</taxon>
        <taxon>Dikarya</taxon>
        <taxon>Ascomycota</taxon>
        <taxon>Pezizomycotina</taxon>
        <taxon>Sordariomycetes</taxon>
        <taxon>Hypocreomycetidae</taxon>
        <taxon>Hypocreales</taxon>
        <taxon>Bionectriaceae</taxon>
        <taxon>Clonostachys</taxon>
    </lineage>
</organism>
<evidence type="ECO:0000256" key="2">
    <source>
        <dbReference type="SAM" id="MobiDB-lite"/>
    </source>
</evidence>
<feature type="transmembrane region" description="Helical" evidence="3">
    <location>
        <begin position="305"/>
        <end position="324"/>
    </location>
</feature>
<evidence type="ECO:0000256" key="1">
    <source>
        <dbReference type="SAM" id="Coils"/>
    </source>
</evidence>
<feature type="coiled-coil region" evidence="1">
    <location>
        <begin position="94"/>
        <end position="121"/>
    </location>
</feature>
<evidence type="ECO:0000256" key="3">
    <source>
        <dbReference type="SAM" id="Phobius"/>
    </source>
</evidence>
<feature type="compositionally biased region" description="Polar residues" evidence="2">
    <location>
        <begin position="62"/>
        <end position="72"/>
    </location>
</feature>
<keyword evidence="1" id="KW-0175">Coiled coil</keyword>
<feature type="transmembrane region" description="Helical" evidence="3">
    <location>
        <begin position="261"/>
        <end position="284"/>
    </location>
</feature>
<gene>
    <name evidence="4" type="ORF">BN869_000009196_1</name>
</gene>
<feature type="compositionally biased region" description="Basic and acidic residues" evidence="2">
    <location>
        <begin position="76"/>
        <end position="88"/>
    </location>
</feature>
<sequence>MSSPATNNWLRTQLKKDLLELAKELGLKNIKDLKKPELEASLDEYLTENASRLSGKTELQGYYNSHYNSRSRGSPLKREAKSPVKREVEPKEVKEVKQAVKSEAERELKVAKRRVSRLAEEILQEAETPRASSTAVVPTTTTLVQTPARSLSQQVMAQLSELPATPADIARSVDRSTTAVRTRVSSIYQETGINEVTEATRSSLSTVHSIVFLVSLFELYFIRREILADKYAFTIPAISFFKTSDYPVYLPDMFLLLTGSFWSPAFAWALTSFILPTFFGYFFNLNAASTPSGPRTRSRPHVPEYLVDPVSFSIAKALFSYVVYAQGVTFGGLLSDVSIERLAGAVYGGYKGVLTGTAITGLISMYDAVLRK</sequence>
<name>A0A0B7K701_BIOOC</name>
<evidence type="ECO:0000313" key="4">
    <source>
        <dbReference type="EMBL" id="CEO53138.1"/>
    </source>
</evidence>
<evidence type="ECO:0008006" key="5">
    <source>
        <dbReference type="Google" id="ProtNLM"/>
    </source>
</evidence>
<accession>A0A0B7K701</accession>
<proteinExistence type="predicted"/>
<dbReference type="InterPro" id="IPR038872">
    <property type="entry name" value="Put_GTT3"/>
</dbReference>
<dbReference type="PANTHER" id="PTHR41807:SF1">
    <property type="entry name" value="GLUTATHIONE TRANSFERASE 3"/>
    <property type="match status" value="1"/>
</dbReference>
<dbReference type="PANTHER" id="PTHR41807">
    <property type="entry name" value="GLUTATHIONE TRANSFERASE 3"/>
    <property type="match status" value="1"/>
</dbReference>
<keyword evidence="3" id="KW-0472">Membrane</keyword>
<dbReference type="EMBL" id="CDPU01000033">
    <property type="protein sequence ID" value="CEO53138.1"/>
    <property type="molecule type" value="Genomic_DNA"/>
</dbReference>
<keyword evidence="3" id="KW-0812">Transmembrane</keyword>
<keyword evidence="3" id="KW-1133">Transmembrane helix</keyword>